<dbReference type="EMBL" id="CM042886">
    <property type="protein sequence ID" value="KAI4338890.1"/>
    <property type="molecule type" value="Genomic_DNA"/>
</dbReference>
<reference evidence="2" key="1">
    <citation type="journal article" date="2023" name="Front. Plant Sci.">
        <title>Chromosomal-level genome assembly of Melastoma candidum provides insights into trichome evolution.</title>
        <authorList>
            <person name="Zhong Y."/>
            <person name="Wu W."/>
            <person name="Sun C."/>
            <person name="Zou P."/>
            <person name="Liu Y."/>
            <person name="Dai S."/>
            <person name="Zhou R."/>
        </authorList>
    </citation>
    <scope>NUCLEOTIDE SEQUENCE [LARGE SCALE GENOMIC DNA]</scope>
</reference>
<organism evidence="1 2">
    <name type="scientific">Melastoma candidum</name>
    <dbReference type="NCBI Taxonomy" id="119954"/>
    <lineage>
        <taxon>Eukaryota</taxon>
        <taxon>Viridiplantae</taxon>
        <taxon>Streptophyta</taxon>
        <taxon>Embryophyta</taxon>
        <taxon>Tracheophyta</taxon>
        <taxon>Spermatophyta</taxon>
        <taxon>Magnoliopsida</taxon>
        <taxon>eudicotyledons</taxon>
        <taxon>Gunneridae</taxon>
        <taxon>Pentapetalae</taxon>
        <taxon>rosids</taxon>
        <taxon>malvids</taxon>
        <taxon>Myrtales</taxon>
        <taxon>Melastomataceae</taxon>
        <taxon>Melastomatoideae</taxon>
        <taxon>Melastomateae</taxon>
        <taxon>Melastoma</taxon>
    </lineage>
</organism>
<dbReference type="Proteomes" id="UP001057402">
    <property type="component" value="Chromosome 7"/>
</dbReference>
<comment type="caution">
    <text evidence="1">The sequence shown here is derived from an EMBL/GenBank/DDBJ whole genome shotgun (WGS) entry which is preliminary data.</text>
</comment>
<name>A0ACB9NQP8_9MYRT</name>
<proteinExistence type="predicted"/>
<evidence type="ECO:0000313" key="2">
    <source>
        <dbReference type="Proteomes" id="UP001057402"/>
    </source>
</evidence>
<keyword evidence="2" id="KW-1185">Reference proteome</keyword>
<sequence>MSVTISQTQQQATMPTDNVRPPYGFPHTSYLEEKEYSQIPWTDLRIQPSSPAKTLCLHITAPLLLHSTACQRTGDFAPDATITLEVAETLATPLSWLPLLVPALEGDMEKLHSGQKILPESPLGSLVYIAEGDSQDHEGCCSPFLY</sequence>
<evidence type="ECO:0000313" key="1">
    <source>
        <dbReference type="EMBL" id="KAI4338890.1"/>
    </source>
</evidence>
<accession>A0ACB9NQP8</accession>
<gene>
    <name evidence="1" type="ORF">MLD38_023897</name>
</gene>
<protein>
    <submittedName>
        <fullName evidence="1">Uncharacterized protein</fullName>
    </submittedName>
</protein>